<dbReference type="Proteomes" id="UP001168540">
    <property type="component" value="Unassembled WGS sequence"/>
</dbReference>
<organism evidence="2 3">
    <name type="scientific">Crenobacter oryzisoli</name>
    <dbReference type="NCBI Taxonomy" id="3056844"/>
    <lineage>
        <taxon>Bacteria</taxon>
        <taxon>Pseudomonadati</taxon>
        <taxon>Pseudomonadota</taxon>
        <taxon>Betaproteobacteria</taxon>
        <taxon>Neisseriales</taxon>
        <taxon>Neisseriaceae</taxon>
        <taxon>Crenobacter</taxon>
    </lineage>
</organism>
<evidence type="ECO:0000313" key="3">
    <source>
        <dbReference type="Proteomes" id="UP001168540"/>
    </source>
</evidence>
<proteinExistence type="predicted"/>
<keyword evidence="1" id="KW-0732">Signal</keyword>
<dbReference type="EMBL" id="JAUEDK010000011">
    <property type="protein sequence ID" value="MDN0074947.1"/>
    <property type="molecule type" value="Genomic_DNA"/>
</dbReference>
<comment type="caution">
    <text evidence="2">The sequence shown here is derived from an EMBL/GenBank/DDBJ whole genome shotgun (WGS) entry which is preliminary data.</text>
</comment>
<evidence type="ECO:0008006" key="4">
    <source>
        <dbReference type="Google" id="ProtNLM"/>
    </source>
</evidence>
<feature type="signal peptide" evidence="1">
    <location>
        <begin position="1"/>
        <end position="23"/>
    </location>
</feature>
<keyword evidence="3" id="KW-1185">Reference proteome</keyword>
<gene>
    <name evidence="2" type="ORF">QU481_08570</name>
</gene>
<sequence>MKRSLQYSLIFSALVGIYGIAHAGTTLDLDNHIKVDNDPSYNFKDTSRTKLESDLTVDVDVKFDKRIRTDEGTVAVARDTQKLLPGAEADDPVYFEDPAHASVSNSVQRNAGNTGVNVAAGAWNQQANEAAIATNSTRHRNRWDDDVVSAADAGFEQNIGDVYMHLGHGNNATATLSRDSVTHNAGNTAVNVAAGIGNQQKNVLALANHDNDNHQPVELLNANASSAQLMLDTNLGTKWGWGDIDFHSAVYDSIERNSGNIGVNVGSGAFNQQGNALAVATADSAELSSATAGGIQVIADARLDIDRALDTRATVKDSVNHNSGNIGVNVASGIGNQQANLLAIAAPK</sequence>
<protein>
    <recommendedName>
        <fullName evidence="4">Adhesin</fullName>
    </recommendedName>
</protein>
<dbReference type="RefSeq" id="WP_289829536.1">
    <property type="nucleotide sequence ID" value="NZ_JAUEDK010000011.1"/>
</dbReference>
<name>A0ABT7XMD9_9NEIS</name>
<evidence type="ECO:0000256" key="1">
    <source>
        <dbReference type="SAM" id="SignalP"/>
    </source>
</evidence>
<evidence type="ECO:0000313" key="2">
    <source>
        <dbReference type="EMBL" id="MDN0074947.1"/>
    </source>
</evidence>
<feature type="chain" id="PRO_5045565596" description="Adhesin" evidence="1">
    <location>
        <begin position="24"/>
        <end position="348"/>
    </location>
</feature>
<reference evidence="2" key="1">
    <citation type="submission" date="2023-06" db="EMBL/GenBank/DDBJ databases">
        <authorList>
            <person name="Zhang S."/>
        </authorList>
    </citation>
    <scope>NUCLEOTIDE SEQUENCE</scope>
    <source>
        <strain evidence="2">SG2303</strain>
    </source>
</reference>
<accession>A0ABT7XMD9</accession>